<gene>
    <name evidence="1" type="ORF">DB32_001814</name>
</gene>
<name>A0A0F6W166_9BACT</name>
<keyword evidence="2" id="KW-1185">Reference proteome</keyword>
<dbReference type="PANTHER" id="PTHR42830:SF2">
    <property type="entry name" value="OSMC_OHR FAMILY PROTEIN"/>
    <property type="match status" value="1"/>
</dbReference>
<accession>A0A0F6W166</accession>
<dbReference type="Pfam" id="PF02566">
    <property type="entry name" value="OsmC"/>
    <property type="match status" value="1"/>
</dbReference>
<evidence type="ECO:0000313" key="2">
    <source>
        <dbReference type="Proteomes" id="UP000034883"/>
    </source>
</evidence>
<dbReference type="Proteomes" id="UP000034883">
    <property type="component" value="Chromosome"/>
</dbReference>
<evidence type="ECO:0000313" key="1">
    <source>
        <dbReference type="EMBL" id="AKF04665.1"/>
    </source>
</evidence>
<protein>
    <submittedName>
        <fullName evidence="1">Putative redox protein</fullName>
    </submittedName>
</protein>
<dbReference type="EMBL" id="CP011125">
    <property type="protein sequence ID" value="AKF04665.1"/>
    <property type="molecule type" value="Genomic_DNA"/>
</dbReference>
<reference evidence="1 2" key="1">
    <citation type="submission" date="2015-03" db="EMBL/GenBank/DDBJ databases">
        <title>Genome assembly of Sandaracinus amylolyticus DSM 53668.</title>
        <authorList>
            <person name="Sharma G."/>
            <person name="Subramanian S."/>
        </authorList>
    </citation>
    <scope>NUCLEOTIDE SEQUENCE [LARGE SCALE GENOMIC DNA]</scope>
    <source>
        <strain evidence="1 2">DSM 53668</strain>
    </source>
</reference>
<dbReference type="SUPFAM" id="SSF82784">
    <property type="entry name" value="OsmC-like"/>
    <property type="match status" value="1"/>
</dbReference>
<dbReference type="InterPro" id="IPR036102">
    <property type="entry name" value="OsmC/Ohrsf"/>
</dbReference>
<sequence length="149" mass="16326">MASEHVAKIEWRRGNREHSYPQYSRTHRVEYGGGVAHEMSAAAAYLGDAALPNPEELLVAALASCHMLTFLALCARKGIVVDAYDDDARGTLERRPGEKTRVTRVVLRPRITFGGATPDHAMLASLHRQAHDGCFIASSVTTEVVVESR</sequence>
<organism evidence="1 2">
    <name type="scientific">Sandaracinus amylolyticus</name>
    <dbReference type="NCBI Taxonomy" id="927083"/>
    <lineage>
        <taxon>Bacteria</taxon>
        <taxon>Pseudomonadati</taxon>
        <taxon>Myxococcota</taxon>
        <taxon>Polyangia</taxon>
        <taxon>Polyangiales</taxon>
        <taxon>Sandaracinaceae</taxon>
        <taxon>Sandaracinus</taxon>
    </lineage>
</organism>
<dbReference type="AlphaFoldDB" id="A0A0F6W166"/>
<dbReference type="STRING" id="927083.DB32_001814"/>
<dbReference type="InterPro" id="IPR052707">
    <property type="entry name" value="OsmC_Ohr_Peroxiredoxin"/>
</dbReference>
<proteinExistence type="predicted"/>
<dbReference type="InterPro" id="IPR003718">
    <property type="entry name" value="OsmC/Ohr_fam"/>
</dbReference>
<dbReference type="OrthoDB" id="9795405at2"/>
<dbReference type="KEGG" id="samy:DB32_001814"/>
<dbReference type="InterPro" id="IPR015946">
    <property type="entry name" value="KH_dom-like_a/b"/>
</dbReference>
<dbReference type="Gene3D" id="3.30.300.20">
    <property type="match status" value="1"/>
</dbReference>
<dbReference type="PANTHER" id="PTHR42830">
    <property type="entry name" value="OSMOTICALLY INDUCIBLE FAMILY PROTEIN"/>
    <property type="match status" value="1"/>
</dbReference>